<dbReference type="SUPFAM" id="SSF57667">
    <property type="entry name" value="beta-beta-alpha zinc fingers"/>
    <property type="match status" value="2"/>
</dbReference>
<keyword evidence="1" id="KW-0479">Metal-binding</keyword>
<dbReference type="Gene3D" id="3.30.160.60">
    <property type="entry name" value="Classic Zinc Finger"/>
    <property type="match status" value="3"/>
</dbReference>
<dbReference type="EMBL" id="BDGG01000001">
    <property type="protein sequence ID" value="GAU89329.1"/>
    <property type="molecule type" value="Genomic_DNA"/>
</dbReference>
<feature type="domain" description="C2H2-type" evidence="7">
    <location>
        <begin position="135"/>
        <end position="164"/>
    </location>
</feature>
<evidence type="ECO:0000313" key="9">
    <source>
        <dbReference type="Proteomes" id="UP000186922"/>
    </source>
</evidence>
<name>A0A1D1UHY9_RAMVA</name>
<evidence type="ECO:0000256" key="3">
    <source>
        <dbReference type="ARBA" id="ARBA00022771"/>
    </source>
</evidence>
<feature type="region of interest" description="Disordered" evidence="6">
    <location>
        <begin position="1"/>
        <end position="66"/>
    </location>
</feature>
<dbReference type="PANTHER" id="PTHR14003:SF19">
    <property type="entry name" value="YY2 TRANSCRIPTION FACTOR"/>
    <property type="match status" value="1"/>
</dbReference>
<protein>
    <recommendedName>
        <fullName evidence="7">C2H2-type domain-containing protein</fullName>
    </recommendedName>
</protein>
<dbReference type="STRING" id="947166.A0A1D1UHY9"/>
<dbReference type="GO" id="GO:0000978">
    <property type="term" value="F:RNA polymerase II cis-regulatory region sequence-specific DNA binding"/>
    <property type="evidence" value="ECO:0007669"/>
    <property type="project" value="TreeGrafter"/>
</dbReference>
<dbReference type="InterPro" id="IPR036236">
    <property type="entry name" value="Znf_C2H2_sf"/>
</dbReference>
<organism evidence="8 9">
    <name type="scientific">Ramazzottius varieornatus</name>
    <name type="common">Water bear</name>
    <name type="synonym">Tardigrade</name>
    <dbReference type="NCBI Taxonomy" id="947166"/>
    <lineage>
        <taxon>Eukaryota</taxon>
        <taxon>Metazoa</taxon>
        <taxon>Ecdysozoa</taxon>
        <taxon>Tardigrada</taxon>
        <taxon>Eutardigrada</taxon>
        <taxon>Parachela</taxon>
        <taxon>Hypsibioidea</taxon>
        <taxon>Ramazzottiidae</taxon>
        <taxon>Ramazzottius</taxon>
    </lineage>
</organism>
<keyword evidence="3 5" id="KW-0863">Zinc-finger</keyword>
<evidence type="ECO:0000313" key="8">
    <source>
        <dbReference type="EMBL" id="GAU89329.1"/>
    </source>
</evidence>
<dbReference type="GO" id="GO:0005667">
    <property type="term" value="C:transcription regulator complex"/>
    <property type="evidence" value="ECO:0007669"/>
    <property type="project" value="TreeGrafter"/>
</dbReference>
<dbReference type="PANTHER" id="PTHR14003">
    <property type="entry name" value="TRANSCRIPTIONAL REPRESSOR PROTEIN YY"/>
    <property type="match status" value="1"/>
</dbReference>
<evidence type="ECO:0000256" key="4">
    <source>
        <dbReference type="ARBA" id="ARBA00022833"/>
    </source>
</evidence>
<dbReference type="Proteomes" id="UP000186922">
    <property type="component" value="Unassembled WGS sequence"/>
</dbReference>
<evidence type="ECO:0000259" key="7">
    <source>
        <dbReference type="PROSITE" id="PS50157"/>
    </source>
</evidence>
<comment type="caution">
    <text evidence="8">The sequence shown here is derived from an EMBL/GenBank/DDBJ whole genome shotgun (WGS) entry which is preliminary data.</text>
</comment>
<evidence type="ECO:0000256" key="1">
    <source>
        <dbReference type="ARBA" id="ARBA00022723"/>
    </source>
</evidence>
<feature type="domain" description="C2H2-type" evidence="7">
    <location>
        <begin position="77"/>
        <end position="104"/>
    </location>
</feature>
<gene>
    <name evidence="8" type="primary">RvY_01888-1</name>
    <name evidence="8" type="synonym">RvY_01888.1</name>
    <name evidence="8" type="ORF">RvY_01888</name>
</gene>
<accession>A0A1D1UHY9</accession>
<dbReference type="PROSITE" id="PS00028">
    <property type="entry name" value="ZINC_FINGER_C2H2_1"/>
    <property type="match status" value="1"/>
</dbReference>
<dbReference type="GO" id="GO:0000785">
    <property type="term" value="C:chromatin"/>
    <property type="evidence" value="ECO:0007669"/>
    <property type="project" value="TreeGrafter"/>
</dbReference>
<keyword evidence="4" id="KW-0862">Zinc</keyword>
<dbReference type="InterPro" id="IPR013087">
    <property type="entry name" value="Znf_C2H2_type"/>
</dbReference>
<dbReference type="GO" id="GO:0031519">
    <property type="term" value="C:PcG protein complex"/>
    <property type="evidence" value="ECO:0007669"/>
    <property type="project" value="TreeGrafter"/>
</dbReference>
<dbReference type="PROSITE" id="PS50157">
    <property type="entry name" value="ZINC_FINGER_C2H2_2"/>
    <property type="match status" value="3"/>
</dbReference>
<proteinExistence type="predicted"/>
<dbReference type="AlphaFoldDB" id="A0A1D1UHY9"/>
<keyword evidence="9" id="KW-1185">Reference proteome</keyword>
<dbReference type="OrthoDB" id="654211at2759"/>
<sequence>MELRKRTAQPKKTATRGAGEEDDGPVKDDSSQSDAHLSDSDSSTEEEGDPAEKPATSKRKCGGDRGAKSAAGAARRFCCPECPKSFHLEGHLLIHTKKHTGERRHVCKFPGCDFRAAVKSVMTSHERQHTGEKSYKCSFAGCTFAAELWAPLKMHERRHNGEKPYVCGIEGCSYRGIQRTALLSHITTNHPQNVYKDAVGF</sequence>
<evidence type="ECO:0000256" key="2">
    <source>
        <dbReference type="ARBA" id="ARBA00022737"/>
    </source>
</evidence>
<evidence type="ECO:0000256" key="5">
    <source>
        <dbReference type="PROSITE-ProRule" id="PRU00042"/>
    </source>
</evidence>
<evidence type="ECO:0000256" key="6">
    <source>
        <dbReference type="SAM" id="MobiDB-lite"/>
    </source>
</evidence>
<keyword evidence="2" id="KW-0677">Repeat</keyword>
<dbReference type="SMART" id="SM00355">
    <property type="entry name" value="ZnF_C2H2"/>
    <property type="match status" value="4"/>
</dbReference>
<dbReference type="GO" id="GO:0000981">
    <property type="term" value="F:DNA-binding transcription factor activity, RNA polymerase II-specific"/>
    <property type="evidence" value="ECO:0007669"/>
    <property type="project" value="TreeGrafter"/>
</dbReference>
<dbReference type="GO" id="GO:0008270">
    <property type="term" value="F:zinc ion binding"/>
    <property type="evidence" value="ECO:0007669"/>
    <property type="project" value="UniProtKB-KW"/>
</dbReference>
<reference evidence="8 9" key="1">
    <citation type="journal article" date="2016" name="Nat. Commun.">
        <title>Extremotolerant tardigrade genome and improved radiotolerance of human cultured cells by tardigrade-unique protein.</title>
        <authorList>
            <person name="Hashimoto T."/>
            <person name="Horikawa D.D."/>
            <person name="Saito Y."/>
            <person name="Kuwahara H."/>
            <person name="Kozuka-Hata H."/>
            <person name="Shin-I T."/>
            <person name="Minakuchi Y."/>
            <person name="Ohishi K."/>
            <person name="Motoyama A."/>
            <person name="Aizu T."/>
            <person name="Enomoto A."/>
            <person name="Kondo K."/>
            <person name="Tanaka S."/>
            <person name="Hara Y."/>
            <person name="Koshikawa S."/>
            <person name="Sagara H."/>
            <person name="Miura T."/>
            <person name="Yokobori S."/>
            <person name="Miyagawa K."/>
            <person name="Suzuki Y."/>
            <person name="Kubo T."/>
            <person name="Oyama M."/>
            <person name="Kohara Y."/>
            <person name="Fujiyama A."/>
            <person name="Arakawa K."/>
            <person name="Katayama T."/>
            <person name="Toyoda A."/>
            <person name="Kunieda T."/>
        </authorList>
    </citation>
    <scope>NUCLEOTIDE SEQUENCE [LARGE SCALE GENOMIC DNA]</scope>
    <source>
        <strain evidence="8 9">YOKOZUNA-1</strain>
    </source>
</reference>
<feature type="domain" description="C2H2-type" evidence="7">
    <location>
        <begin position="105"/>
        <end position="134"/>
    </location>
</feature>